<proteinExistence type="predicted"/>
<keyword evidence="3" id="KW-1185">Reference proteome</keyword>
<keyword evidence="1" id="KW-0472">Membrane</keyword>
<protein>
    <submittedName>
        <fullName evidence="2">Uncharacterized protein</fullName>
    </submittedName>
</protein>
<dbReference type="AlphaFoldDB" id="A0A1Z1WR80"/>
<name>A0A1Z1WR80_9ACTN</name>
<dbReference type="OrthoDB" id="4549753at2"/>
<evidence type="ECO:0000256" key="1">
    <source>
        <dbReference type="SAM" id="Phobius"/>
    </source>
</evidence>
<sequence length="215" mass="24399">MAQQLMSYRVSYRHGTPQIVNRWAPPQGAPVEELAWLRRDDGHDRGRTAARAFRVDVDDPAPLARVRTERHFGRRHGVYLVEDGHGTALGRVTYRRMPFRRAQWTVEPAAGGPTVRGRKGRLFWWALWWPVGFPVALVCTLMTLFGGGDGGFGSPRRVTWRDDSRRAHLVFRGIADEYQVLLEGWDPRLVSALIGLHASFDPSEGAPTLGWYEQL</sequence>
<reference evidence="2 3" key="1">
    <citation type="submission" date="2017-05" db="EMBL/GenBank/DDBJ databases">
        <title>Streptomyces alboflavus Genome sequencing and assembly.</title>
        <authorList>
            <person name="Wang Y."/>
            <person name="Du B."/>
            <person name="Ding Y."/>
            <person name="Liu H."/>
            <person name="Hou Q."/>
            <person name="Liu K."/>
            <person name="Wang C."/>
            <person name="Yao L."/>
        </authorList>
    </citation>
    <scope>NUCLEOTIDE SEQUENCE [LARGE SCALE GENOMIC DNA]</scope>
    <source>
        <strain evidence="2 3">MDJK44</strain>
    </source>
</reference>
<dbReference type="Proteomes" id="UP000195880">
    <property type="component" value="Chromosome"/>
</dbReference>
<dbReference type="RefSeq" id="WP_087887070.1">
    <property type="nucleotide sequence ID" value="NZ_CP021748.1"/>
</dbReference>
<organism evidence="2 3">
    <name type="scientific">Streptomyces alboflavus</name>
    <dbReference type="NCBI Taxonomy" id="67267"/>
    <lineage>
        <taxon>Bacteria</taxon>
        <taxon>Bacillati</taxon>
        <taxon>Actinomycetota</taxon>
        <taxon>Actinomycetes</taxon>
        <taxon>Kitasatosporales</taxon>
        <taxon>Streptomycetaceae</taxon>
        <taxon>Streptomyces</taxon>
    </lineage>
</organism>
<dbReference type="EMBL" id="CP021748">
    <property type="protein sequence ID" value="ARX88936.1"/>
    <property type="molecule type" value="Genomic_DNA"/>
</dbReference>
<keyword evidence="1" id="KW-0812">Transmembrane</keyword>
<evidence type="ECO:0000313" key="3">
    <source>
        <dbReference type="Proteomes" id="UP000195880"/>
    </source>
</evidence>
<evidence type="ECO:0000313" key="2">
    <source>
        <dbReference type="EMBL" id="ARX88936.1"/>
    </source>
</evidence>
<accession>A0A1Z1WR80</accession>
<feature type="transmembrane region" description="Helical" evidence="1">
    <location>
        <begin position="122"/>
        <end position="145"/>
    </location>
</feature>
<keyword evidence="1" id="KW-1133">Transmembrane helix</keyword>
<dbReference type="KEGG" id="salf:SMD44_08423"/>
<gene>
    <name evidence="2" type="ORF">SMD44_08423</name>
</gene>